<name>A0A914XIF9_9BILA</name>
<organism evidence="10 11">
    <name type="scientific">Plectus sambesii</name>
    <dbReference type="NCBI Taxonomy" id="2011161"/>
    <lineage>
        <taxon>Eukaryota</taxon>
        <taxon>Metazoa</taxon>
        <taxon>Ecdysozoa</taxon>
        <taxon>Nematoda</taxon>
        <taxon>Chromadorea</taxon>
        <taxon>Plectida</taxon>
        <taxon>Plectina</taxon>
        <taxon>Plectoidea</taxon>
        <taxon>Plectidae</taxon>
        <taxon>Plectus</taxon>
    </lineage>
</organism>
<dbReference type="PANTHER" id="PTHR33568:SF3">
    <property type="entry name" value="DNA-DIRECTED DNA POLYMERASE"/>
    <property type="match status" value="1"/>
</dbReference>
<proteinExistence type="inferred from homology"/>
<evidence type="ECO:0000256" key="3">
    <source>
        <dbReference type="ARBA" id="ARBA00022679"/>
    </source>
</evidence>
<dbReference type="GO" id="GO:0003887">
    <property type="term" value="F:DNA-directed DNA polymerase activity"/>
    <property type="evidence" value="ECO:0007669"/>
    <property type="project" value="UniProtKB-KW"/>
</dbReference>
<dbReference type="GO" id="GO:0003677">
    <property type="term" value="F:DNA binding"/>
    <property type="evidence" value="ECO:0007669"/>
    <property type="project" value="UniProtKB-KW"/>
</dbReference>
<dbReference type="InterPro" id="IPR043502">
    <property type="entry name" value="DNA/RNA_pol_sf"/>
</dbReference>
<dbReference type="Pfam" id="PF03175">
    <property type="entry name" value="DNA_pol_B_2"/>
    <property type="match status" value="1"/>
</dbReference>
<keyword evidence="4" id="KW-0548">Nucleotidyltransferase</keyword>
<dbReference type="PANTHER" id="PTHR33568">
    <property type="entry name" value="DNA POLYMERASE"/>
    <property type="match status" value="1"/>
</dbReference>
<evidence type="ECO:0000259" key="9">
    <source>
        <dbReference type="Pfam" id="PF03175"/>
    </source>
</evidence>
<reference evidence="11" key="1">
    <citation type="submission" date="2022-11" db="UniProtKB">
        <authorList>
            <consortium name="WormBaseParasite"/>
        </authorList>
    </citation>
    <scope>IDENTIFICATION</scope>
</reference>
<keyword evidence="3" id="KW-0808">Transferase</keyword>
<accession>A0A914XIF9</accession>
<dbReference type="SUPFAM" id="SSF56672">
    <property type="entry name" value="DNA/RNA polymerases"/>
    <property type="match status" value="1"/>
</dbReference>
<dbReference type="AlphaFoldDB" id="A0A914XIF9"/>
<evidence type="ECO:0000313" key="10">
    <source>
        <dbReference type="Proteomes" id="UP000887566"/>
    </source>
</evidence>
<dbReference type="GO" id="GO:0000166">
    <property type="term" value="F:nucleotide binding"/>
    <property type="evidence" value="ECO:0007669"/>
    <property type="project" value="InterPro"/>
</dbReference>
<dbReference type="WBParaSite" id="PSAMB.scaffold8514size6140.g31468.t1">
    <property type="protein sequence ID" value="PSAMB.scaffold8514size6140.g31468.t1"/>
    <property type="gene ID" value="PSAMB.scaffold8514size6140.g31468"/>
</dbReference>
<dbReference type="InterPro" id="IPR004868">
    <property type="entry name" value="DNA-dir_DNA_pol_B_mt/vir"/>
</dbReference>
<evidence type="ECO:0000256" key="2">
    <source>
        <dbReference type="ARBA" id="ARBA00012417"/>
    </source>
</evidence>
<comment type="catalytic activity">
    <reaction evidence="8">
        <text>DNA(n) + a 2'-deoxyribonucleoside 5'-triphosphate = DNA(n+1) + diphosphate</text>
        <dbReference type="Rhea" id="RHEA:22508"/>
        <dbReference type="Rhea" id="RHEA-COMP:17339"/>
        <dbReference type="Rhea" id="RHEA-COMP:17340"/>
        <dbReference type="ChEBI" id="CHEBI:33019"/>
        <dbReference type="ChEBI" id="CHEBI:61560"/>
        <dbReference type="ChEBI" id="CHEBI:173112"/>
        <dbReference type="EC" id="2.7.7.7"/>
    </reaction>
</comment>
<evidence type="ECO:0000256" key="5">
    <source>
        <dbReference type="ARBA" id="ARBA00022705"/>
    </source>
</evidence>
<evidence type="ECO:0000256" key="4">
    <source>
        <dbReference type="ARBA" id="ARBA00022695"/>
    </source>
</evidence>
<dbReference type="GO" id="GO:0006260">
    <property type="term" value="P:DNA replication"/>
    <property type="evidence" value="ECO:0007669"/>
    <property type="project" value="UniProtKB-KW"/>
</dbReference>
<comment type="similarity">
    <text evidence="1">Belongs to the DNA polymerase type-B family.</text>
</comment>
<dbReference type="Gene3D" id="3.90.1600.10">
    <property type="entry name" value="Palm domain of DNA polymerase"/>
    <property type="match status" value="1"/>
</dbReference>
<evidence type="ECO:0000256" key="8">
    <source>
        <dbReference type="ARBA" id="ARBA00049244"/>
    </source>
</evidence>
<sequence length="316" mass="36555">MCQYCYKSPPEDDNTGLFTKYVNRFLKIKVEARGWPGWVKTDEDREKYIENYKKREGITLDKEKIETNPGLRSLAKLCLNSFWGKFGQRQNLTKTEYFTDPQAYFNLIGNEENEVLTIKAVSENMVMVNYQKKEEFVESLANVNAVLAAFTTSHARLTLYSYLEKLNDRVLYFDTDSVIFLTRPGDTYMPATGDYLGDMTDELPGSTIREFIGCGPKQYCITSTSKDHKEETILKIRGFTLSYNASNKLHQEEMKRMVDAKVQGRGQTSVELIFPQILRLPDHSVVTKTVRKVYRIVCDKRRVLSNYTTLPYGYVD</sequence>
<dbReference type="Proteomes" id="UP000887566">
    <property type="component" value="Unplaced"/>
</dbReference>
<dbReference type="EC" id="2.7.7.7" evidence="2"/>
<keyword evidence="10" id="KW-1185">Reference proteome</keyword>
<protein>
    <recommendedName>
        <fullName evidence="2">DNA-directed DNA polymerase</fullName>
        <ecNumber evidence="2">2.7.7.7</ecNumber>
    </recommendedName>
</protein>
<keyword evidence="5" id="KW-0235">DNA replication</keyword>
<evidence type="ECO:0000313" key="11">
    <source>
        <dbReference type="WBParaSite" id="PSAMB.scaffold8514size6140.g31468.t1"/>
    </source>
</evidence>
<feature type="domain" description="DNA-directed DNA polymerase family B mitochondria/virus" evidence="9">
    <location>
        <begin position="62"/>
        <end position="157"/>
    </location>
</feature>
<keyword evidence="6" id="KW-0239">DNA-directed DNA polymerase</keyword>
<keyword evidence="7" id="KW-0238">DNA-binding</keyword>
<dbReference type="InterPro" id="IPR023211">
    <property type="entry name" value="DNA_pol_palm_dom_sf"/>
</dbReference>
<evidence type="ECO:0000256" key="1">
    <source>
        <dbReference type="ARBA" id="ARBA00005755"/>
    </source>
</evidence>
<evidence type="ECO:0000256" key="6">
    <source>
        <dbReference type="ARBA" id="ARBA00022932"/>
    </source>
</evidence>
<evidence type="ECO:0000256" key="7">
    <source>
        <dbReference type="ARBA" id="ARBA00023125"/>
    </source>
</evidence>